<dbReference type="Pfam" id="PF00089">
    <property type="entry name" value="Trypsin"/>
    <property type="match status" value="1"/>
</dbReference>
<dbReference type="PRINTS" id="PR00722">
    <property type="entry name" value="CHYMOTRYPSIN"/>
</dbReference>
<organism evidence="4 5">
    <name type="scientific">Streptomyces fildesensis</name>
    <dbReference type="NCBI Taxonomy" id="375757"/>
    <lineage>
        <taxon>Bacteria</taxon>
        <taxon>Bacillati</taxon>
        <taxon>Actinomycetota</taxon>
        <taxon>Actinomycetes</taxon>
        <taxon>Kitasatosporales</taxon>
        <taxon>Streptomycetaceae</taxon>
        <taxon>Streptomyces</taxon>
    </lineage>
</organism>
<gene>
    <name evidence="4" type="ORF">ACIGXA_21300</name>
</gene>
<dbReference type="SMART" id="SM00020">
    <property type="entry name" value="Tryp_SPc"/>
    <property type="match status" value="1"/>
</dbReference>
<evidence type="ECO:0000256" key="2">
    <source>
        <dbReference type="SAM" id="SignalP"/>
    </source>
</evidence>
<dbReference type="InterPro" id="IPR051333">
    <property type="entry name" value="CLIP_Serine_Protease"/>
</dbReference>
<evidence type="ECO:0000259" key="3">
    <source>
        <dbReference type="PROSITE" id="PS50240"/>
    </source>
</evidence>
<protein>
    <submittedName>
        <fullName evidence="4">S1 family peptidase</fullName>
    </submittedName>
</protein>
<feature type="chain" id="PRO_5046834902" evidence="2">
    <location>
        <begin position="22"/>
        <end position="547"/>
    </location>
</feature>
<dbReference type="PANTHER" id="PTHR24260">
    <property type="match status" value="1"/>
</dbReference>
<sequence>MSGIRSRTAWTTGLLAVTVLAGVLTGPATQAVTGDAADAGVSAFAAKLDIGGGQRSCTGTLLNNQWLITASSCFADDPALPLTLPAGAPKLKTTATIGRTDLTGTTGAVRQIVDLVPRQDRDLVLAKLDTPVSGIRPLHPAITAPVTGQSLMGAGYGRTKDTWVPDTLHTAAFTAHQVDATTVGIDGTAICKGDTGAPVFRDLNGNFELAAVASTSWQGGCLGSDETRTGAVATRVDDINTWIRQATAVTATPWKLQMLTTTDTGLYHTARDSNGDWLAFGDVQQAAGSIGEVKVAADAAINGKNYVFAIGGNAHLYEGARLPNGSWEKFRDLTAETGALPGLTKIAVTSTGNGLGLIALANGRIYHNVQDANGKWIKWGDVTAALGVLGNATQVTTSQTGTETQIGVVADKKAFHAIRHANGTWTAWGELKQLTATLGPVSNMAFAGTGTDLQVVVTNATGGIQHGIRAANGTWGVFGDLSPVLGKDPVTSIDAAAVDGEFQTVVVTADGHVKHTLRHANRTWDAADEPTNIPGTPTSIAITGSWN</sequence>
<feature type="compositionally biased region" description="Polar residues" evidence="1">
    <location>
        <begin position="533"/>
        <end position="547"/>
    </location>
</feature>
<dbReference type="RefSeq" id="WP_399651521.1">
    <property type="nucleotide sequence ID" value="NZ_JBITYG010000006.1"/>
</dbReference>
<proteinExistence type="predicted"/>
<dbReference type="Gene3D" id="2.40.10.10">
    <property type="entry name" value="Trypsin-like serine proteases"/>
    <property type="match status" value="1"/>
</dbReference>
<dbReference type="PROSITE" id="PS50240">
    <property type="entry name" value="TRYPSIN_DOM"/>
    <property type="match status" value="1"/>
</dbReference>
<dbReference type="InterPro" id="IPR043504">
    <property type="entry name" value="Peptidase_S1_PA_chymotrypsin"/>
</dbReference>
<feature type="region of interest" description="Disordered" evidence="1">
    <location>
        <begin position="526"/>
        <end position="547"/>
    </location>
</feature>
<accession>A0ABW8C9E0</accession>
<dbReference type="InterPro" id="IPR001254">
    <property type="entry name" value="Trypsin_dom"/>
</dbReference>
<dbReference type="InterPro" id="IPR001314">
    <property type="entry name" value="Peptidase_S1A"/>
</dbReference>
<comment type="caution">
    <text evidence="4">The sequence shown here is derived from an EMBL/GenBank/DDBJ whole genome shotgun (WGS) entry which is preliminary data.</text>
</comment>
<feature type="signal peptide" evidence="2">
    <location>
        <begin position="1"/>
        <end position="21"/>
    </location>
</feature>
<dbReference type="EMBL" id="JBITYG010000006">
    <property type="protein sequence ID" value="MFI9103058.1"/>
    <property type="molecule type" value="Genomic_DNA"/>
</dbReference>
<dbReference type="InterPro" id="IPR009003">
    <property type="entry name" value="Peptidase_S1_PA"/>
</dbReference>
<keyword evidence="5" id="KW-1185">Reference proteome</keyword>
<evidence type="ECO:0000256" key="1">
    <source>
        <dbReference type="SAM" id="MobiDB-lite"/>
    </source>
</evidence>
<evidence type="ECO:0000313" key="5">
    <source>
        <dbReference type="Proteomes" id="UP001614394"/>
    </source>
</evidence>
<dbReference type="SUPFAM" id="SSF50494">
    <property type="entry name" value="Trypsin-like serine proteases"/>
    <property type="match status" value="1"/>
</dbReference>
<dbReference type="SUPFAM" id="SSF89372">
    <property type="entry name" value="Fucose-specific lectin"/>
    <property type="match status" value="1"/>
</dbReference>
<name>A0ABW8C9E0_9ACTN</name>
<evidence type="ECO:0000313" key="4">
    <source>
        <dbReference type="EMBL" id="MFI9103058.1"/>
    </source>
</evidence>
<reference evidence="4 5" key="1">
    <citation type="submission" date="2024-10" db="EMBL/GenBank/DDBJ databases">
        <title>The Natural Products Discovery Center: Release of the First 8490 Sequenced Strains for Exploring Actinobacteria Biosynthetic Diversity.</title>
        <authorList>
            <person name="Kalkreuter E."/>
            <person name="Kautsar S.A."/>
            <person name="Yang D."/>
            <person name="Bader C.D."/>
            <person name="Teijaro C.N."/>
            <person name="Fluegel L."/>
            <person name="Davis C.M."/>
            <person name="Simpson J.R."/>
            <person name="Lauterbach L."/>
            <person name="Steele A.D."/>
            <person name="Gui C."/>
            <person name="Meng S."/>
            <person name="Li G."/>
            <person name="Viehrig K."/>
            <person name="Ye F."/>
            <person name="Su P."/>
            <person name="Kiefer A.F."/>
            <person name="Nichols A."/>
            <person name="Cepeda A.J."/>
            <person name="Yan W."/>
            <person name="Fan B."/>
            <person name="Jiang Y."/>
            <person name="Adhikari A."/>
            <person name="Zheng C.-J."/>
            <person name="Schuster L."/>
            <person name="Cowan T.M."/>
            <person name="Smanski M.J."/>
            <person name="Chevrette M.G."/>
            <person name="De Carvalho L.P.S."/>
            <person name="Shen B."/>
        </authorList>
    </citation>
    <scope>NUCLEOTIDE SEQUENCE [LARGE SCALE GENOMIC DNA]</scope>
    <source>
        <strain evidence="4 5">NPDC053399</strain>
    </source>
</reference>
<dbReference type="Proteomes" id="UP001614394">
    <property type="component" value="Unassembled WGS sequence"/>
</dbReference>
<keyword evidence="2" id="KW-0732">Signal</keyword>
<dbReference type="PANTHER" id="PTHR24260:SF136">
    <property type="entry name" value="GH08193P-RELATED"/>
    <property type="match status" value="1"/>
</dbReference>
<feature type="domain" description="Peptidase S1" evidence="3">
    <location>
        <begin position="31"/>
        <end position="248"/>
    </location>
</feature>